<evidence type="ECO:0000313" key="1">
    <source>
        <dbReference type="EMBL" id="MDR7122242.1"/>
    </source>
</evidence>
<dbReference type="RefSeq" id="WP_310280266.1">
    <property type="nucleotide sequence ID" value="NZ_JAVDWR010000014.1"/>
</dbReference>
<sequence>MTQAFHVKCANLAKSLNELGHPVSAKLLKPSARSLAFEDEPTFKRTPFYSLALEYYLDDGELWASKLNGSTKEPEWYLVDVAAVTDLEGYDEDRYFAAKSKMEALAFVIDQLDYRGVVPTHIHCDGENVRIYQNENLLSEIQPIQFSRVVPEFEQRITHRFEKLFWSNSTEDIQYKFRKIPGLEKLVCNLSENPIRGCNHPLLHTTKSLANQMEAFLPKVTTSALST</sequence>
<keyword evidence="2" id="KW-1185">Reference proteome</keyword>
<proteinExistence type="predicted"/>
<comment type="caution">
    <text evidence="1">The sequence shown here is derived from an EMBL/GenBank/DDBJ whole genome shotgun (WGS) entry which is preliminary data.</text>
</comment>
<reference evidence="1 2" key="1">
    <citation type="submission" date="2023-07" db="EMBL/GenBank/DDBJ databases">
        <title>Sorghum-associated microbial communities from plants grown in Nebraska, USA.</title>
        <authorList>
            <person name="Schachtman D."/>
        </authorList>
    </citation>
    <scope>NUCLEOTIDE SEQUENCE [LARGE SCALE GENOMIC DNA]</scope>
    <source>
        <strain evidence="1 2">4138</strain>
    </source>
</reference>
<dbReference type="EMBL" id="JAVDWR010000014">
    <property type="protein sequence ID" value="MDR7122242.1"/>
    <property type="molecule type" value="Genomic_DNA"/>
</dbReference>
<organism evidence="1 2">
    <name type="scientific">Rheinheimera soli</name>
    <dbReference type="NCBI Taxonomy" id="443616"/>
    <lineage>
        <taxon>Bacteria</taxon>
        <taxon>Pseudomonadati</taxon>
        <taxon>Pseudomonadota</taxon>
        <taxon>Gammaproteobacteria</taxon>
        <taxon>Chromatiales</taxon>
        <taxon>Chromatiaceae</taxon>
        <taxon>Rheinheimera</taxon>
    </lineage>
</organism>
<gene>
    <name evidence="1" type="ORF">J2W69_003201</name>
</gene>
<dbReference type="Proteomes" id="UP001257909">
    <property type="component" value="Unassembled WGS sequence"/>
</dbReference>
<protein>
    <submittedName>
        <fullName evidence="1">Uncharacterized protein</fullName>
    </submittedName>
</protein>
<evidence type="ECO:0000313" key="2">
    <source>
        <dbReference type="Proteomes" id="UP001257909"/>
    </source>
</evidence>
<accession>A0ABU1W2T7</accession>
<name>A0ABU1W2T7_9GAMM</name>